<name>A0A139WR41_9CYAN</name>
<accession>A0A139WR41</accession>
<evidence type="ECO:0000313" key="3">
    <source>
        <dbReference type="Proteomes" id="UP000076925"/>
    </source>
</evidence>
<evidence type="ECO:0000256" key="1">
    <source>
        <dbReference type="SAM" id="Phobius"/>
    </source>
</evidence>
<dbReference type="AlphaFoldDB" id="A0A139WR41"/>
<evidence type="ECO:0000313" key="2">
    <source>
        <dbReference type="EMBL" id="KYC34901.1"/>
    </source>
</evidence>
<dbReference type="STRING" id="128403.WA1_50210"/>
<organism evidence="2 3">
    <name type="scientific">Scytonema hofmannii PCC 7110</name>
    <dbReference type="NCBI Taxonomy" id="128403"/>
    <lineage>
        <taxon>Bacteria</taxon>
        <taxon>Bacillati</taxon>
        <taxon>Cyanobacteriota</taxon>
        <taxon>Cyanophyceae</taxon>
        <taxon>Nostocales</taxon>
        <taxon>Scytonemataceae</taxon>
        <taxon>Scytonema</taxon>
    </lineage>
</organism>
<proteinExistence type="predicted"/>
<gene>
    <name evidence="2" type="ORF">WA1_50210</name>
</gene>
<feature type="transmembrane region" description="Helical" evidence="1">
    <location>
        <begin position="57"/>
        <end position="75"/>
    </location>
</feature>
<keyword evidence="1" id="KW-0472">Membrane</keyword>
<keyword evidence="1" id="KW-1133">Transmembrane helix</keyword>
<reference evidence="2 3" key="1">
    <citation type="journal article" date="2013" name="Genome Biol. Evol.">
        <title>Genomes of Stigonematalean cyanobacteria (subsection V) and the evolution of oxygenic photosynthesis from prokaryotes to plastids.</title>
        <authorList>
            <person name="Dagan T."/>
            <person name="Roettger M."/>
            <person name="Stucken K."/>
            <person name="Landan G."/>
            <person name="Koch R."/>
            <person name="Major P."/>
            <person name="Gould S.B."/>
            <person name="Goremykin V.V."/>
            <person name="Rippka R."/>
            <person name="Tandeau de Marsac N."/>
            <person name="Gugger M."/>
            <person name="Lockhart P.J."/>
            <person name="Allen J.F."/>
            <person name="Brune I."/>
            <person name="Maus I."/>
            <person name="Puhler A."/>
            <person name="Martin W.F."/>
        </authorList>
    </citation>
    <scope>NUCLEOTIDE SEQUENCE [LARGE SCALE GENOMIC DNA]</scope>
    <source>
        <strain evidence="2 3">PCC 7110</strain>
    </source>
</reference>
<sequence length="104" mass="12111">MVVTVSFFASKILGEIYPKSVLRFLSFNILAVATLYRLKERKTVDGTTQIEKTYIDLFQVLYYIGFSLSIFTLSLDLPTPEPVVYICDHLKMIWDSIAWNQMYK</sequence>
<keyword evidence="1" id="KW-0812">Transmembrane</keyword>
<keyword evidence="3" id="KW-1185">Reference proteome</keyword>
<feature type="transmembrane region" description="Helical" evidence="1">
    <location>
        <begin position="20"/>
        <end position="36"/>
    </location>
</feature>
<protein>
    <submittedName>
        <fullName evidence="2">Uncharacterized protein</fullName>
    </submittedName>
</protein>
<dbReference type="EMBL" id="ANNX02000064">
    <property type="protein sequence ID" value="KYC34901.1"/>
    <property type="molecule type" value="Genomic_DNA"/>
</dbReference>
<dbReference type="Proteomes" id="UP000076925">
    <property type="component" value="Unassembled WGS sequence"/>
</dbReference>
<comment type="caution">
    <text evidence="2">The sequence shown here is derived from an EMBL/GenBank/DDBJ whole genome shotgun (WGS) entry which is preliminary data.</text>
</comment>